<evidence type="ECO:0000313" key="3">
    <source>
        <dbReference type="Proteomes" id="UP001549055"/>
    </source>
</evidence>
<dbReference type="InterPro" id="IPR016181">
    <property type="entry name" value="Acyl_CoA_acyltransferase"/>
</dbReference>
<dbReference type="SUPFAM" id="SSF55729">
    <property type="entry name" value="Acyl-CoA N-acyltransferases (Nat)"/>
    <property type="match status" value="1"/>
</dbReference>
<dbReference type="Pfam" id="PF13302">
    <property type="entry name" value="Acetyltransf_3"/>
    <property type="match status" value="1"/>
</dbReference>
<evidence type="ECO:0000259" key="1">
    <source>
        <dbReference type="PROSITE" id="PS51186"/>
    </source>
</evidence>
<evidence type="ECO:0000313" key="2">
    <source>
        <dbReference type="EMBL" id="MET3644894.1"/>
    </source>
</evidence>
<feature type="domain" description="N-acetyltransferase" evidence="1">
    <location>
        <begin position="33"/>
        <end position="190"/>
    </location>
</feature>
<accession>A0ABV2JPJ3</accession>
<keyword evidence="3" id="KW-1185">Reference proteome</keyword>
<name>A0ABV2JPJ3_9STRE</name>
<dbReference type="PROSITE" id="PS51186">
    <property type="entry name" value="GNAT"/>
    <property type="match status" value="1"/>
</dbReference>
<comment type="caution">
    <text evidence="2">The sequence shown here is derived from an EMBL/GenBank/DDBJ whole genome shotgun (WGS) entry which is preliminary data.</text>
</comment>
<dbReference type="InterPro" id="IPR051908">
    <property type="entry name" value="Ribosomal_N-acetyltransferase"/>
</dbReference>
<gene>
    <name evidence="2" type="ORF">ABID27_001525</name>
</gene>
<reference evidence="2 3" key="1">
    <citation type="submission" date="2024-06" db="EMBL/GenBank/DDBJ databases">
        <title>Genomic Encyclopedia of Type Strains, Phase IV (KMG-IV): sequencing the most valuable type-strain genomes for metagenomic binning, comparative biology and taxonomic classification.</title>
        <authorList>
            <person name="Goeker M."/>
        </authorList>
    </citation>
    <scope>NUCLEOTIDE SEQUENCE [LARGE SCALE GENOMIC DNA]</scope>
    <source>
        <strain evidence="2 3">DSM 15349</strain>
    </source>
</reference>
<dbReference type="InterPro" id="IPR000182">
    <property type="entry name" value="GNAT_dom"/>
</dbReference>
<dbReference type="PANTHER" id="PTHR43441">
    <property type="entry name" value="RIBOSOMAL-PROTEIN-SERINE ACETYLTRANSFERASE"/>
    <property type="match status" value="1"/>
</dbReference>
<dbReference type="PANTHER" id="PTHR43441:SF2">
    <property type="entry name" value="FAMILY ACETYLTRANSFERASE, PUTATIVE (AFU_ORTHOLOGUE AFUA_7G00850)-RELATED"/>
    <property type="match status" value="1"/>
</dbReference>
<organism evidence="2 3">
    <name type="scientific">Streptococcus gallinaceus</name>
    <dbReference type="NCBI Taxonomy" id="165758"/>
    <lineage>
        <taxon>Bacteria</taxon>
        <taxon>Bacillati</taxon>
        <taxon>Bacillota</taxon>
        <taxon>Bacilli</taxon>
        <taxon>Lactobacillales</taxon>
        <taxon>Streptococcaceae</taxon>
        <taxon>Streptococcus</taxon>
    </lineage>
</organism>
<dbReference type="Proteomes" id="UP001549055">
    <property type="component" value="Unassembled WGS sequence"/>
</dbReference>
<sequence>MQLNPFNQTIGDALADFTSGAIPQVEVLEGQTVLVEKLTEKHLDDLYEVYEPTSPLQNWTYLPIEPFTDKDSFTSYFQQMVASKDPLHFAIVDKTSKKALGTVALMRIDTQNRVLEMGWVVYSTTLQRSRQATEAQYLLMKYVFEDLGYRRYEWKCDSLNQPSHNAALRLGFTYEGSLRQAAVYKGRNRDTNWFSILDKE</sequence>
<dbReference type="Gene3D" id="3.40.630.30">
    <property type="match status" value="1"/>
</dbReference>
<protein>
    <submittedName>
        <fullName evidence="2">RimJ/RimL family protein N-acetyltransferase</fullName>
    </submittedName>
</protein>
<dbReference type="EMBL" id="JBEPMK010000005">
    <property type="protein sequence ID" value="MET3644894.1"/>
    <property type="molecule type" value="Genomic_DNA"/>
</dbReference>
<proteinExistence type="predicted"/>